<dbReference type="Pfam" id="PF03992">
    <property type="entry name" value="ABM"/>
    <property type="match status" value="1"/>
</dbReference>
<dbReference type="EMBL" id="MLFK01000013">
    <property type="protein sequence ID" value="OIV39599.1"/>
    <property type="molecule type" value="Genomic_DNA"/>
</dbReference>
<protein>
    <submittedName>
        <fullName evidence="2">Antibiotic biosynthesis monooxygenase</fullName>
    </submittedName>
</protein>
<keyword evidence="2" id="KW-0560">Oxidoreductase</keyword>
<dbReference type="PANTHER" id="PTHR33336">
    <property type="entry name" value="QUINOL MONOOXYGENASE YGIN-RELATED"/>
    <property type="match status" value="1"/>
</dbReference>
<proteinExistence type="predicted"/>
<dbReference type="InterPro" id="IPR011008">
    <property type="entry name" value="Dimeric_a/b-barrel"/>
</dbReference>
<dbReference type="InterPro" id="IPR050744">
    <property type="entry name" value="AI-2_Isomerase_LsrG"/>
</dbReference>
<gene>
    <name evidence="2" type="ORF">BKM63_22285</name>
</gene>
<accession>A0A1J7BLM4</accession>
<evidence type="ECO:0000313" key="3">
    <source>
        <dbReference type="Proteomes" id="UP000182826"/>
    </source>
</evidence>
<dbReference type="AlphaFoldDB" id="A0A1J7BLM4"/>
<dbReference type="Gene3D" id="3.30.70.100">
    <property type="match status" value="1"/>
</dbReference>
<evidence type="ECO:0000259" key="1">
    <source>
        <dbReference type="PROSITE" id="PS51725"/>
    </source>
</evidence>
<dbReference type="PROSITE" id="PS51725">
    <property type="entry name" value="ABM"/>
    <property type="match status" value="1"/>
</dbReference>
<comment type="caution">
    <text evidence="2">The sequence shown here is derived from an EMBL/GenBank/DDBJ whole genome shotgun (WGS) entry which is preliminary data.</text>
</comment>
<dbReference type="Proteomes" id="UP000182826">
    <property type="component" value="Unassembled WGS sequence"/>
</dbReference>
<evidence type="ECO:0000313" key="2">
    <source>
        <dbReference type="EMBL" id="OIV39599.1"/>
    </source>
</evidence>
<dbReference type="InterPro" id="IPR007138">
    <property type="entry name" value="ABM_dom"/>
</dbReference>
<dbReference type="PANTHER" id="PTHR33336:SF15">
    <property type="entry name" value="ABM DOMAIN-CONTAINING PROTEIN"/>
    <property type="match status" value="1"/>
</dbReference>
<dbReference type="GO" id="GO:0004497">
    <property type="term" value="F:monooxygenase activity"/>
    <property type="evidence" value="ECO:0007669"/>
    <property type="project" value="UniProtKB-KW"/>
</dbReference>
<organism evidence="2 3">
    <name type="scientific">Flavobacterium johnsoniae</name>
    <name type="common">Cytophaga johnsonae</name>
    <dbReference type="NCBI Taxonomy" id="986"/>
    <lineage>
        <taxon>Bacteria</taxon>
        <taxon>Pseudomonadati</taxon>
        <taxon>Bacteroidota</taxon>
        <taxon>Flavobacteriia</taxon>
        <taxon>Flavobacteriales</taxon>
        <taxon>Flavobacteriaceae</taxon>
        <taxon>Flavobacterium</taxon>
    </lineage>
</organism>
<name>A0A1J7BLM4_FLAJO</name>
<feature type="domain" description="ABM" evidence="1">
    <location>
        <begin position="3"/>
        <end position="90"/>
    </location>
</feature>
<reference evidence="2 3" key="1">
    <citation type="submission" date="2016-10" db="EMBL/GenBank/DDBJ databases">
        <title>Draft Genome Sequence of Rhizobacteria Flavobacterium johnsoniae CI04.</title>
        <authorList>
            <person name="Bravo J.I."/>
            <person name="Lozano G.L."/>
            <person name="Handelsman J."/>
        </authorList>
    </citation>
    <scope>NUCLEOTIDE SEQUENCE [LARGE SCALE GENOMIC DNA]</scope>
    <source>
        <strain evidence="2 3">CI04</strain>
    </source>
</reference>
<sequence length="93" mass="10952">MMISITAIIKSKQEKIEEVKNLIQNLVLQTRKEEACIRYDLHTTENVFIIWEEWKDQAGLDIHNNQPYLQDFIKQSESFASAPIQVYKTVQIL</sequence>
<keyword evidence="3" id="KW-1185">Reference proteome</keyword>
<keyword evidence="2" id="KW-0503">Monooxygenase</keyword>
<dbReference type="SUPFAM" id="SSF54909">
    <property type="entry name" value="Dimeric alpha+beta barrel"/>
    <property type="match status" value="1"/>
</dbReference>